<keyword evidence="2" id="KW-1185">Reference proteome</keyword>
<protein>
    <submittedName>
        <fullName evidence="1">M23 family metallopeptidase</fullName>
        <ecNumber evidence="1">3.4.-.-</ecNumber>
    </submittedName>
</protein>
<evidence type="ECO:0000313" key="1">
    <source>
        <dbReference type="EMBL" id="MEQ2529101.1"/>
    </source>
</evidence>
<keyword evidence="1" id="KW-0378">Hydrolase</keyword>
<comment type="caution">
    <text evidence="1">The sequence shown here is derived from an EMBL/GenBank/DDBJ whole genome shotgun (WGS) entry which is preliminary data.</text>
</comment>
<sequence>MNLIVKTLAIVFMAVFGLTTNMDLSTHARASEYLKEDIEIAVHDAALQLDETALAQGNFVFDYSRAEQAFRESFNENTGLTNNDYELVEFKVFDESNTKFPVTFRAEDLEFEDIFTNPTVVAIIETNVENYFSPNSDDTVRRVASYTYKVNLDRKSSPPNTIIDGLVANENGLFWVVPFTRNISSYFDPNRVHPITGVVRAHNGIDIAATNIVNKPVVSATDGKVIFAGTVSGYGNLVIVDHGDGFETRYGHLNSINVVNGQTVVGGQILGLVGSTGNSTGPHLHFETRINGVPYNPLLFYP</sequence>
<proteinExistence type="predicted"/>
<accession>A0ACC6SGW4</accession>
<gene>
    <name evidence="1" type="ORF">WMO40_20715</name>
</gene>
<reference evidence="1" key="1">
    <citation type="submission" date="2024-03" db="EMBL/GenBank/DDBJ databases">
        <title>Human intestinal bacterial collection.</title>
        <authorList>
            <person name="Pauvert C."/>
            <person name="Hitch T.C.A."/>
            <person name="Clavel T."/>
        </authorList>
    </citation>
    <scope>NUCLEOTIDE SEQUENCE</scope>
    <source>
        <strain evidence="1">CLA-AA-H227</strain>
    </source>
</reference>
<dbReference type="EMBL" id="JBBMEW010000027">
    <property type="protein sequence ID" value="MEQ2529101.1"/>
    <property type="molecule type" value="Genomic_DNA"/>
</dbReference>
<name>A0ACC6SGW4_9BACI</name>
<dbReference type="EC" id="3.4.-.-" evidence="1"/>
<evidence type="ECO:0000313" key="2">
    <source>
        <dbReference type="Proteomes" id="UP001439875"/>
    </source>
</evidence>
<organism evidence="1 2">
    <name type="scientific">Robertmurraya yapensis</name>
    <name type="common">ex Hitch et al 2024</name>
    <dbReference type="NCBI Taxonomy" id="3133160"/>
    <lineage>
        <taxon>Bacteria</taxon>
        <taxon>Bacillati</taxon>
        <taxon>Bacillota</taxon>
        <taxon>Bacilli</taxon>
        <taxon>Bacillales</taxon>
        <taxon>Bacillaceae</taxon>
        <taxon>Robertmurraya</taxon>
    </lineage>
</organism>
<dbReference type="Proteomes" id="UP001439875">
    <property type="component" value="Unassembled WGS sequence"/>
</dbReference>